<evidence type="ECO:0000313" key="2">
    <source>
        <dbReference type="Proteomes" id="UP000320011"/>
    </source>
</evidence>
<protein>
    <submittedName>
        <fullName evidence="1">Uncharacterized protein</fullName>
    </submittedName>
</protein>
<dbReference type="AlphaFoldDB" id="A0A558ABU9"/>
<reference evidence="1 2" key="1">
    <citation type="submission" date="2019-07" db="EMBL/GenBank/DDBJ databases">
        <authorList>
            <person name="Duangmal K."/>
            <person name="Teo W.F.A."/>
        </authorList>
    </citation>
    <scope>NUCLEOTIDE SEQUENCE [LARGE SCALE GENOMIC DNA]</scope>
    <source>
        <strain evidence="1 2">TBRC 6029</strain>
    </source>
</reference>
<dbReference type="Proteomes" id="UP000320011">
    <property type="component" value="Unassembled WGS sequence"/>
</dbReference>
<dbReference type="OrthoDB" id="3388637at2"/>
<organism evidence="1 2">
    <name type="scientific">Amycolatopsis rhizosphaerae</name>
    <dbReference type="NCBI Taxonomy" id="2053003"/>
    <lineage>
        <taxon>Bacteria</taxon>
        <taxon>Bacillati</taxon>
        <taxon>Actinomycetota</taxon>
        <taxon>Actinomycetes</taxon>
        <taxon>Pseudonocardiales</taxon>
        <taxon>Pseudonocardiaceae</taxon>
        <taxon>Amycolatopsis</taxon>
    </lineage>
</organism>
<name>A0A558ABU9_9PSEU</name>
<accession>A0A558ABU9</accession>
<proteinExistence type="predicted"/>
<dbReference type="RefSeq" id="WP_144592924.1">
    <property type="nucleotide sequence ID" value="NZ_VJWX01000595.1"/>
</dbReference>
<comment type="caution">
    <text evidence="1">The sequence shown here is derived from an EMBL/GenBank/DDBJ whole genome shotgun (WGS) entry which is preliminary data.</text>
</comment>
<dbReference type="EMBL" id="VJWX01000595">
    <property type="protein sequence ID" value="TVT21742.1"/>
    <property type="molecule type" value="Genomic_DNA"/>
</dbReference>
<sequence>MQRINSRSWPYPFRPMAWEEVVARAREFTDANPQLGVLMEVIDSVRECGGQERLAGIWTLNGLVVTPLPIPADPPIQEVIVSLPRMGWGPTGDEVLIEHRAISGHDDRIVRPAAEAVPLFWRFMIEKFGITPVRPDSAGARS</sequence>
<reference evidence="1 2" key="2">
    <citation type="submission" date="2019-08" db="EMBL/GenBank/DDBJ databases">
        <title>Amycolatopsis acidicola sp. nov., isolated from peat swamp forest soil.</title>
        <authorList>
            <person name="Srisuk N."/>
        </authorList>
    </citation>
    <scope>NUCLEOTIDE SEQUENCE [LARGE SCALE GENOMIC DNA]</scope>
    <source>
        <strain evidence="1 2">TBRC 6029</strain>
    </source>
</reference>
<evidence type="ECO:0000313" key="1">
    <source>
        <dbReference type="EMBL" id="TVT21742.1"/>
    </source>
</evidence>
<gene>
    <name evidence="1" type="ORF">FNH05_33855</name>
</gene>
<keyword evidence="2" id="KW-1185">Reference proteome</keyword>